<evidence type="ECO:0000259" key="6">
    <source>
        <dbReference type="Pfam" id="PF00326"/>
    </source>
</evidence>
<dbReference type="GO" id="GO:0004252">
    <property type="term" value="F:serine-type endopeptidase activity"/>
    <property type="evidence" value="ECO:0007669"/>
    <property type="project" value="UniProtKB-EC"/>
</dbReference>
<dbReference type="PANTHER" id="PTHR42881:SF2">
    <property type="entry name" value="PROLYL ENDOPEPTIDASE"/>
    <property type="match status" value="1"/>
</dbReference>
<proteinExistence type="predicted"/>
<dbReference type="SUPFAM" id="SSF50993">
    <property type="entry name" value="Peptidase/esterase 'gauge' domain"/>
    <property type="match status" value="1"/>
</dbReference>
<feature type="domain" description="Peptidase S9A N-terminal" evidence="7">
    <location>
        <begin position="25"/>
        <end position="430"/>
    </location>
</feature>
<evidence type="ECO:0000256" key="2">
    <source>
        <dbReference type="ARBA" id="ARBA00011897"/>
    </source>
</evidence>
<dbReference type="InterPro" id="IPR023302">
    <property type="entry name" value="Pept_S9A_N"/>
</dbReference>
<keyword evidence="4" id="KW-0378">Hydrolase</keyword>
<dbReference type="InterPro" id="IPR002470">
    <property type="entry name" value="Peptidase_S9A"/>
</dbReference>
<evidence type="ECO:0000256" key="4">
    <source>
        <dbReference type="ARBA" id="ARBA00022801"/>
    </source>
</evidence>
<keyword evidence="3" id="KW-0645">Protease</keyword>
<reference evidence="8 9" key="1">
    <citation type="submission" date="2014-07" db="EMBL/GenBank/DDBJ databases">
        <title>Genome of Chryseobacterium piperi CTM.</title>
        <authorList>
            <person name="Pipes S.E."/>
            <person name="Stropko S.J."/>
            <person name="Newman J.D."/>
        </authorList>
    </citation>
    <scope>NUCLEOTIDE SEQUENCE [LARGE SCALE GENOMIC DNA]</scope>
    <source>
        <strain evidence="8 9">CTM</strain>
    </source>
</reference>
<dbReference type="KEGG" id="cpip:CJF12_01690"/>
<dbReference type="GO" id="GO:0006508">
    <property type="term" value="P:proteolysis"/>
    <property type="evidence" value="ECO:0007669"/>
    <property type="project" value="UniProtKB-KW"/>
</dbReference>
<evidence type="ECO:0000313" key="9">
    <source>
        <dbReference type="Proteomes" id="UP000028709"/>
    </source>
</evidence>
<protein>
    <recommendedName>
        <fullName evidence="2">prolyl oligopeptidase</fullName>
        <ecNumber evidence="2">3.4.21.26</ecNumber>
    </recommendedName>
</protein>
<dbReference type="PANTHER" id="PTHR42881">
    <property type="entry name" value="PROLYL ENDOPEPTIDASE"/>
    <property type="match status" value="1"/>
</dbReference>
<dbReference type="STRING" id="558152.IQ37_13805"/>
<dbReference type="Gene3D" id="2.130.10.120">
    <property type="entry name" value="Prolyl oligopeptidase, N-terminal domain"/>
    <property type="match status" value="1"/>
</dbReference>
<dbReference type="GO" id="GO:0005829">
    <property type="term" value="C:cytosol"/>
    <property type="evidence" value="ECO:0007669"/>
    <property type="project" value="TreeGrafter"/>
</dbReference>
<dbReference type="SUPFAM" id="SSF53474">
    <property type="entry name" value="alpha/beta-Hydrolases"/>
    <property type="match status" value="1"/>
</dbReference>
<comment type="catalytic activity">
    <reaction evidence="1">
        <text>Hydrolysis of Pro-|-Xaa &gt;&gt; Ala-|-Xaa in oligopeptides.</text>
        <dbReference type="EC" id="3.4.21.26"/>
    </reaction>
</comment>
<dbReference type="InterPro" id="IPR051167">
    <property type="entry name" value="Prolyl_oligopep/macrocyclase"/>
</dbReference>
<dbReference type="Gene3D" id="3.40.50.1820">
    <property type="entry name" value="alpha/beta hydrolase"/>
    <property type="match status" value="1"/>
</dbReference>
<sequence>MKYIITFLTFYNHILFSQIQPIPLTDEYFGKKIIDEYRNLENIENSSVINWMKDQSDYARVVLQAIPNRQYLIDKLDEMDNENEYSISYLQITDNDQYFYVKRKVKENIQKLYVRNGFNGKEELLFTSDEYKKNNKEYVINYIKPNYDGSKIVVALTEGGKEIGEMVIIYVEKKTKLPYIVTNCWPSDGGGVSWLPDNNSFIYLYYPEVDSNSDLFLKNMVAVLYKIGNDPNKIYPLLSKKNNPELNLKAEDFPMVSINKNNLNYLVGNIGGATNFTDTYYADISELNNKHIGWKSLYRKEDKVVDYTMVKDDLYFVSAKGVKNNFVARTSIKNPDFLHPEIIINEIKGEVIETIYSTHDGLFITSTKNGVEAKLYFYGLQKKLQEIVLPGSAGSINLATKSNKYSDAWATFSGWNSANKTYKYNVSENKFIPENINLIIESPDFKEIKVLETTVKSHEEEDIPLSIIYNKELKSTEKLPLLVLGYGSYGISSNPVYARIALLWVAKGGIVAYTHIRGGGEKGEEWHLGGYKKTKSNSWKDFISCIEYMHEKGYSTPDKTAIWGSSAGGIVMGRTMTEKPNLIKAVIINAGFLNTIRMESSPNGANGIKEFGTVKNKDEFNYLYEMDSYHHIKKGIKYPATLITGGYNDPRVPVWMSAKFGAKLMSENASKNPILLKVDFDGGHGRDKTKKKAYEDIADIFAFAFWQLGHPDYQPQESLKK</sequence>
<feature type="domain" description="Peptidase S9 prolyl oligopeptidase catalytic" evidence="6">
    <location>
        <begin position="503"/>
        <end position="709"/>
    </location>
</feature>
<keyword evidence="5" id="KW-0720">Serine protease</keyword>
<name>A0A086B4I7_9FLAO</name>
<dbReference type="Pfam" id="PF00326">
    <property type="entry name" value="Peptidase_S9"/>
    <property type="match status" value="1"/>
</dbReference>
<dbReference type="AlphaFoldDB" id="A0A086B4I7"/>
<organism evidence="8 9">
    <name type="scientific">Chryseobacterium piperi</name>
    <dbReference type="NCBI Taxonomy" id="558152"/>
    <lineage>
        <taxon>Bacteria</taxon>
        <taxon>Pseudomonadati</taxon>
        <taxon>Bacteroidota</taxon>
        <taxon>Flavobacteriia</taxon>
        <taxon>Flavobacteriales</taxon>
        <taxon>Weeksellaceae</taxon>
        <taxon>Chryseobacterium group</taxon>
        <taxon>Chryseobacterium</taxon>
    </lineage>
</organism>
<dbReference type="EC" id="3.4.21.26" evidence="2"/>
<dbReference type="InterPro" id="IPR001375">
    <property type="entry name" value="Peptidase_S9_cat"/>
</dbReference>
<dbReference type="EMBL" id="JPRJ01000028">
    <property type="protein sequence ID" value="KFF23851.1"/>
    <property type="molecule type" value="Genomic_DNA"/>
</dbReference>
<evidence type="ECO:0000256" key="1">
    <source>
        <dbReference type="ARBA" id="ARBA00001070"/>
    </source>
</evidence>
<comment type="caution">
    <text evidence="8">The sequence shown here is derived from an EMBL/GenBank/DDBJ whole genome shotgun (WGS) entry which is preliminary data.</text>
</comment>
<dbReference type="eggNOG" id="COG1770">
    <property type="taxonomic scope" value="Bacteria"/>
</dbReference>
<dbReference type="Proteomes" id="UP000028709">
    <property type="component" value="Unassembled WGS sequence"/>
</dbReference>
<accession>A0A086B4I7</accession>
<dbReference type="InterPro" id="IPR029058">
    <property type="entry name" value="AB_hydrolase_fold"/>
</dbReference>
<dbReference type="RefSeq" id="WP_034685986.1">
    <property type="nucleotide sequence ID" value="NZ_CP023049.2"/>
</dbReference>
<dbReference type="PRINTS" id="PR00862">
    <property type="entry name" value="PROLIGOPTASE"/>
</dbReference>
<evidence type="ECO:0000313" key="8">
    <source>
        <dbReference type="EMBL" id="KFF23851.1"/>
    </source>
</evidence>
<evidence type="ECO:0000259" key="7">
    <source>
        <dbReference type="Pfam" id="PF02897"/>
    </source>
</evidence>
<evidence type="ECO:0000256" key="5">
    <source>
        <dbReference type="ARBA" id="ARBA00022825"/>
    </source>
</evidence>
<keyword evidence="9" id="KW-1185">Reference proteome</keyword>
<gene>
    <name evidence="8" type="ORF">IQ37_13805</name>
</gene>
<dbReference type="OrthoDB" id="9801421at2"/>
<dbReference type="GO" id="GO:0070012">
    <property type="term" value="F:oligopeptidase activity"/>
    <property type="evidence" value="ECO:0007669"/>
    <property type="project" value="TreeGrafter"/>
</dbReference>
<evidence type="ECO:0000256" key="3">
    <source>
        <dbReference type="ARBA" id="ARBA00022670"/>
    </source>
</evidence>
<dbReference type="Pfam" id="PF02897">
    <property type="entry name" value="Peptidase_S9_N"/>
    <property type="match status" value="1"/>
</dbReference>